<dbReference type="AlphaFoldDB" id="A0A4R1BEV4"/>
<organism evidence="1 2">
    <name type="scientific">Rubrobacter taiwanensis</name>
    <dbReference type="NCBI Taxonomy" id="185139"/>
    <lineage>
        <taxon>Bacteria</taxon>
        <taxon>Bacillati</taxon>
        <taxon>Actinomycetota</taxon>
        <taxon>Rubrobacteria</taxon>
        <taxon>Rubrobacterales</taxon>
        <taxon>Rubrobacteraceae</taxon>
        <taxon>Rubrobacter</taxon>
    </lineage>
</organism>
<comment type="caution">
    <text evidence="1">The sequence shown here is derived from an EMBL/GenBank/DDBJ whole genome shotgun (WGS) entry which is preliminary data.</text>
</comment>
<accession>A0A4R1BEV4</accession>
<dbReference type="Proteomes" id="UP000295244">
    <property type="component" value="Unassembled WGS sequence"/>
</dbReference>
<sequence length="92" mass="10851">MCYTMGMEIDFTIHAAQRMERRDVSEEVILDTILFPDQVEPHPERGVVHYLKAMRFREGRNIRAGRVLRVVVNEEAAPRRVVSLYPDRRVRV</sequence>
<gene>
    <name evidence="1" type="ORF">E0L93_12495</name>
</gene>
<dbReference type="InterPro" id="IPR025354">
    <property type="entry name" value="DUF4258"/>
</dbReference>
<evidence type="ECO:0000313" key="2">
    <source>
        <dbReference type="Proteomes" id="UP000295244"/>
    </source>
</evidence>
<dbReference type="EMBL" id="SKBU01000023">
    <property type="protein sequence ID" value="TCJ15633.1"/>
    <property type="molecule type" value="Genomic_DNA"/>
</dbReference>
<reference evidence="1 2" key="1">
    <citation type="submission" date="2019-03" db="EMBL/GenBank/DDBJ databases">
        <title>Whole genome sequence of a novel Rubrobacter taiwanensis strain, isolated from Yellowstone National Park.</title>
        <authorList>
            <person name="Freed S."/>
            <person name="Ramaley R.F."/>
            <person name="Kyndt J.A."/>
        </authorList>
    </citation>
    <scope>NUCLEOTIDE SEQUENCE [LARGE SCALE GENOMIC DNA]</scope>
    <source>
        <strain evidence="1 2">Yellowstone</strain>
    </source>
</reference>
<keyword evidence="2" id="KW-1185">Reference proteome</keyword>
<name>A0A4R1BEV4_9ACTN</name>
<proteinExistence type="predicted"/>
<dbReference type="Pfam" id="PF14076">
    <property type="entry name" value="DUF4258"/>
    <property type="match status" value="1"/>
</dbReference>
<evidence type="ECO:0000313" key="1">
    <source>
        <dbReference type="EMBL" id="TCJ15633.1"/>
    </source>
</evidence>
<protein>
    <submittedName>
        <fullName evidence="1">DUF4258 domain-containing protein</fullName>
    </submittedName>
</protein>